<feature type="region of interest" description="Disordered" evidence="1">
    <location>
        <begin position="47"/>
        <end position="67"/>
    </location>
</feature>
<evidence type="ECO:0000256" key="2">
    <source>
        <dbReference type="SAM" id="Phobius"/>
    </source>
</evidence>
<protein>
    <submittedName>
        <fullName evidence="4">Uncharacterized protein</fullName>
    </submittedName>
</protein>
<gene>
    <name evidence="4" type="ORF">QTP70_032969</name>
</gene>
<reference evidence="4" key="1">
    <citation type="submission" date="2023-06" db="EMBL/GenBank/DDBJ databases">
        <title>Male Hemibagrus guttatus genome.</title>
        <authorList>
            <person name="Bian C."/>
        </authorList>
    </citation>
    <scope>NUCLEOTIDE SEQUENCE</scope>
    <source>
        <strain evidence="4">Male_cb2023</strain>
        <tissue evidence="4">Muscle</tissue>
    </source>
</reference>
<keyword evidence="5" id="KW-1185">Reference proteome</keyword>
<feature type="chain" id="PRO_5042239483" evidence="3">
    <location>
        <begin position="21"/>
        <end position="194"/>
    </location>
</feature>
<organism evidence="4 5">
    <name type="scientific">Hemibagrus guttatus</name>
    <dbReference type="NCBI Taxonomy" id="175788"/>
    <lineage>
        <taxon>Eukaryota</taxon>
        <taxon>Metazoa</taxon>
        <taxon>Chordata</taxon>
        <taxon>Craniata</taxon>
        <taxon>Vertebrata</taxon>
        <taxon>Euteleostomi</taxon>
        <taxon>Actinopterygii</taxon>
        <taxon>Neopterygii</taxon>
        <taxon>Teleostei</taxon>
        <taxon>Ostariophysi</taxon>
        <taxon>Siluriformes</taxon>
        <taxon>Bagridae</taxon>
        <taxon>Hemibagrus</taxon>
    </lineage>
</organism>
<keyword evidence="3" id="KW-0732">Signal</keyword>
<keyword evidence="2" id="KW-0812">Transmembrane</keyword>
<sequence>MNAKMLLFIAVLVVLQEITTIDHTSMASLVTNSRETTDKLVSVTNIRSSTEEPGETASSTVKVNENPHSEITTIDHTSMASLVTNSRETTDKLVSVTNIRSSTEEPGETAASTGKVDENPHSASKKNDGLPMNPGLVAILCIFFIVLALVLVIVIAKIISGRRNSQFERLEDLPMAQQSANENENAPFARYPPK</sequence>
<keyword evidence="2" id="KW-0472">Membrane</keyword>
<feature type="compositionally biased region" description="Basic and acidic residues" evidence="1">
    <location>
        <begin position="115"/>
        <end position="128"/>
    </location>
</feature>
<feature type="region of interest" description="Disordered" evidence="1">
    <location>
        <begin position="96"/>
        <end position="129"/>
    </location>
</feature>
<proteinExistence type="predicted"/>
<accession>A0AAE0QWC5</accession>
<dbReference type="EMBL" id="JAUCMX010000010">
    <property type="protein sequence ID" value="KAK3533849.1"/>
    <property type="molecule type" value="Genomic_DNA"/>
</dbReference>
<comment type="caution">
    <text evidence="4">The sequence shown here is derived from an EMBL/GenBank/DDBJ whole genome shotgun (WGS) entry which is preliminary data.</text>
</comment>
<name>A0AAE0QWC5_9TELE</name>
<keyword evidence="2" id="KW-1133">Transmembrane helix</keyword>
<dbReference type="AlphaFoldDB" id="A0AAE0QWC5"/>
<dbReference type="Proteomes" id="UP001274896">
    <property type="component" value="Unassembled WGS sequence"/>
</dbReference>
<feature type="transmembrane region" description="Helical" evidence="2">
    <location>
        <begin position="136"/>
        <end position="159"/>
    </location>
</feature>
<feature type="signal peptide" evidence="3">
    <location>
        <begin position="1"/>
        <end position="20"/>
    </location>
</feature>
<evidence type="ECO:0000256" key="3">
    <source>
        <dbReference type="SAM" id="SignalP"/>
    </source>
</evidence>
<evidence type="ECO:0000313" key="5">
    <source>
        <dbReference type="Proteomes" id="UP001274896"/>
    </source>
</evidence>
<evidence type="ECO:0000313" key="4">
    <source>
        <dbReference type="EMBL" id="KAK3533849.1"/>
    </source>
</evidence>
<evidence type="ECO:0000256" key="1">
    <source>
        <dbReference type="SAM" id="MobiDB-lite"/>
    </source>
</evidence>